<dbReference type="Pfam" id="PF03562">
    <property type="entry name" value="MltA"/>
    <property type="match status" value="1"/>
</dbReference>
<dbReference type="Pfam" id="PF06725">
    <property type="entry name" value="3D"/>
    <property type="match status" value="1"/>
</dbReference>
<name>A0ABR8CMI1_9NOST</name>
<dbReference type="SMART" id="SM00925">
    <property type="entry name" value="MltA"/>
    <property type="match status" value="1"/>
</dbReference>
<gene>
    <name evidence="8" type="ORF">H6G18_09835</name>
</gene>
<dbReference type="EC" id="4.2.2.n1" evidence="2"/>
<evidence type="ECO:0000256" key="6">
    <source>
        <dbReference type="SAM" id="SignalP"/>
    </source>
</evidence>
<dbReference type="CDD" id="cd14668">
    <property type="entry name" value="mlta_B"/>
    <property type="match status" value="1"/>
</dbReference>
<dbReference type="PANTHER" id="PTHR30124:SF0">
    <property type="entry name" value="MEMBRANE-BOUND LYTIC MUREIN TRANSGLYCOSYLASE A"/>
    <property type="match status" value="1"/>
</dbReference>
<proteinExistence type="predicted"/>
<dbReference type="InterPro" id="IPR036908">
    <property type="entry name" value="RlpA-like_sf"/>
</dbReference>
<keyword evidence="9" id="KW-1185">Reference proteome</keyword>
<keyword evidence="6" id="KW-0732">Signal</keyword>
<dbReference type="InterPro" id="IPR026044">
    <property type="entry name" value="MltA"/>
</dbReference>
<feature type="domain" description="Lytic transglycosylase MltA" evidence="7">
    <location>
        <begin position="154"/>
        <end position="295"/>
    </location>
</feature>
<evidence type="ECO:0000259" key="7">
    <source>
        <dbReference type="SMART" id="SM00925"/>
    </source>
</evidence>
<sequence length="398" mass="44824">MRKKLALFSLSLGLTFFSPLQLAVSQVPPTAPPLKLVEIGTNCTPARACLGWDEQIFSGHGGLKSDRQGLLNSIDNSLRYLETPKAVTAYSNYPIKEITRDRVRRSLRRFRQLVATAKSPAQLQAAVRREFAFYKSVGDDGQGRVKFTAYYAPIYQASRVRTAQYKYPIYRVPPDFDQWTKPHPKRVDLEGVDGLLGDKSRLRGLEMFWLRDRFQAYMIHIQGSAKLNLTDGTQTSVGFVRGTDYPWTAVGRLLFQDGKLSKEELNMPGIIRYFRKNPQSMSNYLPRWERFIFFKETKGEPATGSISVPLVPERSIATDKSLMPPGALAVINATFPYPGQRNQLINRRVSRFVLDQDTGSAIKGPGRVDYFLGYGDLAGDRAGITVATGSIYYLLLKE</sequence>
<reference evidence="8 9" key="1">
    <citation type="journal article" date="2020" name="ISME J.">
        <title>Comparative genomics reveals insights into cyanobacterial evolution and habitat adaptation.</title>
        <authorList>
            <person name="Chen M.Y."/>
            <person name="Teng W.K."/>
            <person name="Zhao L."/>
            <person name="Hu C.X."/>
            <person name="Zhou Y.K."/>
            <person name="Han B.P."/>
            <person name="Song L.R."/>
            <person name="Shu W.S."/>
        </authorList>
    </citation>
    <scope>NUCLEOTIDE SEQUENCE [LARGE SCALE GENOMIC DNA]</scope>
    <source>
        <strain evidence="8 9">FACHB-260</strain>
    </source>
</reference>
<feature type="chain" id="PRO_5045518444" description="peptidoglycan lytic exotransglycosylase" evidence="6">
    <location>
        <begin position="24"/>
        <end position="398"/>
    </location>
</feature>
<accession>A0ABR8CMI1</accession>
<evidence type="ECO:0000256" key="1">
    <source>
        <dbReference type="ARBA" id="ARBA00001420"/>
    </source>
</evidence>
<comment type="caution">
    <text evidence="8">The sequence shown here is derived from an EMBL/GenBank/DDBJ whole genome shotgun (WGS) entry which is preliminary data.</text>
</comment>
<evidence type="ECO:0000256" key="3">
    <source>
        <dbReference type="ARBA" id="ARBA00023239"/>
    </source>
</evidence>
<dbReference type="Gene3D" id="2.40.240.50">
    <property type="entry name" value="Barwin-like endoglucanases"/>
    <property type="match status" value="1"/>
</dbReference>
<evidence type="ECO:0000313" key="8">
    <source>
        <dbReference type="EMBL" id="MBD2344447.1"/>
    </source>
</evidence>
<evidence type="ECO:0000256" key="2">
    <source>
        <dbReference type="ARBA" id="ARBA00012587"/>
    </source>
</evidence>
<dbReference type="CDD" id="cd14485">
    <property type="entry name" value="mltA_like_LT_A"/>
    <property type="match status" value="1"/>
</dbReference>
<evidence type="ECO:0000256" key="4">
    <source>
        <dbReference type="ARBA" id="ARBA00023316"/>
    </source>
</evidence>
<dbReference type="Gene3D" id="2.40.40.10">
    <property type="entry name" value="RlpA-like domain"/>
    <property type="match status" value="2"/>
</dbReference>
<dbReference type="Proteomes" id="UP000607281">
    <property type="component" value="Unassembled WGS sequence"/>
</dbReference>
<comment type="catalytic activity">
    <reaction evidence="1">
        <text>Exolytic cleavage of the (1-&gt;4)-beta-glycosidic linkage between N-acetylmuramic acid (MurNAc) and N-acetylglucosamine (GlcNAc) residues in peptidoglycan, from either the reducing or the non-reducing ends of the peptidoglycan chains, with concomitant formation of a 1,6-anhydrobond in the MurNAc residue.</text>
        <dbReference type="EC" id="4.2.2.n1"/>
    </reaction>
</comment>
<dbReference type="PANTHER" id="PTHR30124">
    <property type="entry name" value="MEMBRANE-BOUND LYTIC MUREIN TRANSGLYCOSYLASE A"/>
    <property type="match status" value="1"/>
</dbReference>
<dbReference type="SUPFAM" id="SSF50685">
    <property type="entry name" value="Barwin-like endoglucanases"/>
    <property type="match status" value="1"/>
</dbReference>
<feature type="signal peptide" evidence="6">
    <location>
        <begin position="1"/>
        <end position="23"/>
    </location>
</feature>
<evidence type="ECO:0000313" key="9">
    <source>
        <dbReference type="Proteomes" id="UP000607281"/>
    </source>
</evidence>
<keyword evidence="3" id="KW-0456">Lyase</keyword>
<dbReference type="InterPro" id="IPR010611">
    <property type="entry name" value="3D_dom"/>
</dbReference>
<dbReference type="EMBL" id="JACJRF010000012">
    <property type="protein sequence ID" value="MBD2344447.1"/>
    <property type="molecule type" value="Genomic_DNA"/>
</dbReference>
<protein>
    <recommendedName>
        <fullName evidence="2">peptidoglycan lytic exotransglycosylase</fullName>
        <ecNumber evidence="2">4.2.2.n1</ecNumber>
    </recommendedName>
    <alternativeName>
        <fullName evidence="5">Murein hydrolase A</fullName>
    </alternativeName>
</protein>
<keyword evidence="4" id="KW-0961">Cell wall biogenesis/degradation</keyword>
<dbReference type="InterPro" id="IPR005300">
    <property type="entry name" value="MltA_B"/>
</dbReference>
<dbReference type="PIRSF" id="PIRSF019422">
    <property type="entry name" value="MltA"/>
    <property type="match status" value="1"/>
</dbReference>
<evidence type="ECO:0000256" key="5">
    <source>
        <dbReference type="ARBA" id="ARBA00030918"/>
    </source>
</evidence>
<organism evidence="8 9">
    <name type="scientific">Anabaena subtropica FACHB-260</name>
    <dbReference type="NCBI Taxonomy" id="2692884"/>
    <lineage>
        <taxon>Bacteria</taxon>
        <taxon>Bacillati</taxon>
        <taxon>Cyanobacteriota</taxon>
        <taxon>Cyanophyceae</taxon>
        <taxon>Nostocales</taxon>
        <taxon>Nostocaceae</taxon>
        <taxon>Anabaena</taxon>
    </lineage>
</organism>
<dbReference type="RefSeq" id="WP_190406895.1">
    <property type="nucleotide sequence ID" value="NZ_JACJRF010000012.1"/>
</dbReference>